<keyword evidence="12" id="KW-0863">Zinc-finger</keyword>
<evidence type="ECO:0000256" key="2">
    <source>
        <dbReference type="ARBA" id="ARBA00004277"/>
    </source>
</evidence>
<dbReference type="InterPro" id="IPR011989">
    <property type="entry name" value="ARM-like"/>
</dbReference>
<evidence type="ECO:0000256" key="18">
    <source>
        <dbReference type="ARBA" id="ARBA00023176"/>
    </source>
</evidence>
<feature type="region of interest" description="Disordered" evidence="20">
    <location>
        <begin position="664"/>
        <end position="684"/>
    </location>
</feature>
<dbReference type="PANTHER" id="PTHR45861">
    <property type="entry name" value="DNA POLYMERASE ALPHA CATALYTIC SUBUNIT"/>
    <property type="match status" value="1"/>
</dbReference>
<name>A0A819VYA6_9BILA</name>
<dbReference type="InterPro" id="IPR006134">
    <property type="entry name" value="DNA-dir_DNA_pol_B_multi_dom"/>
</dbReference>
<dbReference type="GO" id="GO:0006886">
    <property type="term" value="P:intracellular protein transport"/>
    <property type="evidence" value="ECO:0007669"/>
    <property type="project" value="InterPro"/>
</dbReference>
<dbReference type="GO" id="GO:0000166">
    <property type="term" value="F:nucleotide binding"/>
    <property type="evidence" value="ECO:0007669"/>
    <property type="project" value="InterPro"/>
</dbReference>
<evidence type="ECO:0000259" key="21">
    <source>
        <dbReference type="SMART" id="SM00809"/>
    </source>
</evidence>
<dbReference type="GO" id="GO:0030122">
    <property type="term" value="C:AP-2 adaptor complex"/>
    <property type="evidence" value="ECO:0007669"/>
    <property type="project" value="UniProtKB-ARBA"/>
</dbReference>
<dbReference type="Gene3D" id="1.10.3200.20">
    <property type="entry name" value="DNA Polymerase alpha, zinc finger"/>
    <property type="match status" value="1"/>
</dbReference>
<dbReference type="InterPro" id="IPR002553">
    <property type="entry name" value="Clathrin/coatomer_adapt-like_N"/>
</dbReference>
<evidence type="ECO:0000256" key="7">
    <source>
        <dbReference type="ARBA" id="ARBA00022583"/>
    </source>
</evidence>
<dbReference type="InterPro" id="IPR012337">
    <property type="entry name" value="RNaseH-like_sf"/>
</dbReference>
<dbReference type="SUPFAM" id="SSF53098">
    <property type="entry name" value="Ribonuclease H-like"/>
    <property type="match status" value="1"/>
</dbReference>
<dbReference type="Gene3D" id="1.10.287.690">
    <property type="entry name" value="Helix hairpin bin"/>
    <property type="match status" value="1"/>
</dbReference>
<evidence type="ECO:0000256" key="14">
    <source>
        <dbReference type="ARBA" id="ARBA00022927"/>
    </source>
</evidence>
<dbReference type="SMART" id="SM00809">
    <property type="entry name" value="Alpha_adaptinC2"/>
    <property type="match status" value="1"/>
</dbReference>
<dbReference type="PRINTS" id="PR00106">
    <property type="entry name" value="DNAPOLB"/>
</dbReference>
<dbReference type="Gene3D" id="1.10.132.60">
    <property type="entry name" value="DNA polymerase family B, C-terminal domain"/>
    <property type="match status" value="1"/>
</dbReference>
<evidence type="ECO:0000256" key="10">
    <source>
        <dbReference type="ARBA" id="ARBA00022705"/>
    </source>
</evidence>
<evidence type="ECO:0000256" key="13">
    <source>
        <dbReference type="ARBA" id="ARBA00022833"/>
    </source>
</evidence>
<evidence type="ECO:0000256" key="6">
    <source>
        <dbReference type="ARBA" id="ARBA00022448"/>
    </source>
</evidence>
<feature type="region of interest" description="Disordered" evidence="20">
    <location>
        <begin position="1099"/>
        <end position="1119"/>
    </location>
</feature>
<dbReference type="Gene3D" id="3.90.1600.10">
    <property type="entry name" value="Palm domain of DNA polymerase"/>
    <property type="match status" value="1"/>
</dbReference>
<dbReference type="InterPro" id="IPR036397">
    <property type="entry name" value="RNaseH_sf"/>
</dbReference>
<feature type="domain" description="Clathrin adaptor alpha/beta/gamma-adaptin appendage Ig-like subdomain" evidence="21">
    <location>
        <begin position="693"/>
        <end position="806"/>
    </location>
</feature>
<dbReference type="FunFam" id="1.10.132.60:FF:000004">
    <property type="entry name" value="DNA polymerase"/>
    <property type="match status" value="1"/>
</dbReference>
<dbReference type="PANTHER" id="PTHR45861:SF1">
    <property type="entry name" value="DNA POLYMERASE ALPHA CATALYTIC SUBUNIT"/>
    <property type="match status" value="1"/>
</dbReference>
<dbReference type="GO" id="GO:0003887">
    <property type="term" value="F:DNA-directed DNA polymerase activity"/>
    <property type="evidence" value="ECO:0007669"/>
    <property type="project" value="UniProtKB-KW"/>
</dbReference>
<dbReference type="Pfam" id="PF03104">
    <property type="entry name" value="DNA_pol_B_exo1"/>
    <property type="match status" value="1"/>
</dbReference>
<dbReference type="InterPro" id="IPR008152">
    <property type="entry name" value="Clathrin_a/b/g-adaptin_app_Ig"/>
</dbReference>
<reference evidence="22" key="1">
    <citation type="submission" date="2021-02" db="EMBL/GenBank/DDBJ databases">
        <authorList>
            <person name="Nowell W R."/>
        </authorList>
    </citation>
    <scope>NUCLEOTIDE SEQUENCE</scope>
</reference>
<dbReference type="InterPro" id="IPR012295">
    <property type="entry name" value="TBP_dom_sf"/>
</dbReference>
<dbReference type="Pfam" id="PF02296">
    <property type="entry name" value="Alpha_adaptin_C"/>
    <property type="match status" value="1"/>
</dbReference>
<dbReference type="Gene3D" id="3.30.420.10">
    <property type="entry name" value="Ribonuclease H-like superfamily/Ribonuclease H"/>
    <property type="match status" value="1"/>
</dbReference>
<dbReference type="GO" id="GO:0005658">
    <property type="term" value="C:alpha DNA polymerase:primase complex"/>
    <property type="evidence" value="ECO:0007669"/>
    <property type="project" value="TreeGrafter"/>
</dbReference>
<dbReference type="GO" id="GO:0003682">
    <property type="term" value="F:chromatin binding"/>
    <property type="evidence" value="ECO:0007669"/>
    <property type="project" value="TreeGrafter"/>
</dbReference>
<dbReference type="InterPro" id="IPR009028">
    <property type="entry name" value="Coatomer/calthrin_app_sub_C"/>
</dbReference>
<keyword evidence="14" id="KW-0653">Protein transport</keyword>
<dbReference type="GO" id="GO:1902975">
    <property type="term" value="P:mitotic DNA replication initiation"/>
    <property type="evidence" value="ECO:0007669"/>
    <property type="project" value="InterPro"/>
</dbReference>
<dbReference type="CDD" id="cd05532">
    <property type="entry name" value="POLBc_alpha"/>
    <property type="match status" value="1"/>
</dbReference>
<comment type="caution">
    <text evidence="22">The sequence shown here is derived from an EMBL/GenBank/DDBJ whole genome shotgun (WGS) entry which is preliminary data.</text>
</comment>
<evidence type="ECO:0000256" key="16">
    <source>
        <dbReference type="ARBA" id="ARBA00023125"/>
    </source>
</evidence>
<dbReference type="FunFam" id="1.10.287.690:FF:000003">
    <property type="entry name" value="DNA polymerase"/>
    <property type="match status" value="1"/>
</dbReference>
<evidence type="ECO:0000256" key="17">
    <source>
        <dbReference type="ARBA" id="ARBA00023136"/>
    </source>
</evidence>
<dbReference type="SMART" id="SM00486">
    <property type="entry name" value="POLBc"/>
    <property type="match status" value="1"/>
</dbReference>
<feature type="compositionally biased region" description="Basic and acidic residues" evidence="20">
    <location>
        <begin position="1047"/>
        <end position="1057"/>
    </location>
</feature>
<dbReference type="Pfam" id="PF00136">
    <property type="entry name" value="DNA_pol_B"/>
    <property type="match status" value="1"/>
</dbReference>
<dbReference type="GO" id="GO:0006897">
    <property type="term" value="P:endocytosis"/>
    <property type="evidence" value="ECO:0007669"/>
    <property type="project" value="UniProtKB-KW"/>
</dbReference>
<dbReference type="InterPro" id="IPR006133">
    <property type="entry name" value="DNA-dir_DNA_pol_B_exonuc"/>
</dbReference>
<dbReference type="GO" id="GO:0006272">
    <property type="term" value="P:leading strand elongation"/>
    <property type="evidence" value="ECO:0007669"/>
    <property type="project" value="TreeGrafter"/>
</dbReference>
<keyword evidence="8" id="KW-0808">Transferase</keyword>
<organism evidence="22 23">
    <name type="scientific">Rotaria socialis</name>
    <dbReference type="NCBI Taxonomy" id="392032"/>
    <lineage>
        <taxon>Eukaryota</taxon>
        <taxon>Metazoa</taxon>
        <taxon>Spiralia</taxon>
        <taxon>Gnathifera</taxon>
        <taxon>Rotifera</taxon>
        <taxon>Eurotatoria</taxon>
        <taxon>Bdelloidea</taxon>
        <taxon>Philodinida</taxon>
        <taxon>Philodinidae</taxon>
        <taxon>Rotaria</taxon>
    </lineage>
</organism>
<accession>A0A819VYA6</accession>
<dbReference type="Pfam" id="PF02883">
    <property type="entry name" value="Alpha_adaptinC2"/>
    <property type="match status" value="1"/>
</dbReference>
<keyword evidence="7" id="KW-0254">Endocytosis</keyword>
<evidence type="ECO:0000256" key="4">
    <source>
        <dbReference type="ARBA" id="ARBA00012417"/>
    </source>
</evidence>
<evidence type="ECO:0000313" key="23">
    <source>
        <dbReference type="Proteomes" id="UP000663851"/>
    </source>
</evidence>
<dbReference type="Gene3D" id="2.40.50.730">
    <property type="match status" value="1"/>
</dbReference>
<dbReference type="InterPro" id="IPR045846">
    <property type="entry name" value="POLBc_alpha"/>
</dbReference>
<evidence type="ECO:0000256" key="3">
    <source>
        <dbReference type="ARBA" id="ARBA00005755"/>
    </source>
</evidence>
<dbReference type="GO" id="GO:0033554">
    <property type="term" value="P:cellular response to stress"/>
    <property type="evidence" value="ECO:0007669"/>
    <property type="project" value="UniProtKB-ARBA"/>
</dbReference>
<comment type="subcellular location">
    <subcellularLocation>
        <location evidence="2">Membrane</location>
        <location evidence="2">Coated pit</location>
        <topology evidence="2">Peripheral membrane protein</topology>
        <orientation evidence="2">Cytoplasmic side</orientation>
    </subcellularLocation>
    <subcellularLocation>
        <location evidence="1">Nucleus</location>
    </subcellularLocation>
</comment>
<evidence type="ECO:0000256" key="11">
    <source>
        <dbReference type="ARBA" id="ARBA00022723"/>
    </source>
</evidence>
<dbReference type="Gene3D" id="3.30.310.10">
    <property type="entry name" value="TATA-Binding Protein"/>
    <property type="match status" value="1"/>
</dbReference>
<feature type="compositionally biased region" description="Basic and acidic residues" evidence="20">
    <location>
        <begin position="1024"/>
        <end position="1035"/>
    </location>
</feature>
<dbReference type="SUPFAM" id="SSF48371">
    <property type="entry name" value="ARM repeat"/>
    <property type="match status" value="1"/>
</dbReference>
<keyword evidence="13" id="KW-0862">Zinc</keyword>
<evidence type="ECO:0000256" key="19">
    <source>
        <dbReference type="ARBA" id="ARBA00023242"/>
    </source>
</evidence>
<proteinExistence type="inferred from homology"/>
<keyword evidence="19" id="KW-0539">Nucleus</keyword>
<dbReference type="Proteomes" id="UP000663851">
    <property type="component" value="Unassembled WGS sequence"/>
</dbReference>
<dbReference type="InterPro" id="IPR006172">
    <property type="entry name" value="DNA-dir_DNA_pol_B"/>
</dbReference>
<dbReference type="SUPFAM" id="SSF55711">
    <property type="entry name" value="Subdomain of clathrin and coatomer appendage domain"/>
    <property type="match status" value="1"/>
</dbReference>
<dbReference type="Pfam" id="PF08996">
    <property type="entry name" value="zf-DNA_Pol"/>
    <property type="match status" value="1"/>
</dbReference>
<dbReference type="EMBL" id="CAJOBO010000060">
    <property type="protein sequence ID" value="CAF4115294.1"/>
    <property type="molecule type" value="Genomic_DNA"/>
</dbReference>
<dbReference type="Pfam" id="PF01602">
    <property type="entry name" value="Adaptin_N"/>
    <property type="match status" value="1"/>
</dbReference>
<dbReference type="Gene3D" id="3.30.70.2820">
    <property type="match status" value="1"/>
</dbReference>
<keyword evidence="10" id="KW-0235">DNA replication</keyword>
<dbReference type="InterPro" id="IPR013041">
    <property type="entry name" value="Clathrin_app_Ig-like_sf"/>
</dbReference>
<dbReference type="Gene3D" id="1.25.10.10">
    <property type="entry name" value="Leucine-rich Repeat Variant"/>
    <property type="match status" value="1"/>
</dbReference>
<dbReference type="InterPro" id="IPR042087">
    <property type="entry name" value="DNA_pol_B_thumb"/>
</dbReference>
<dbReference type="PROSITE" id="PS00116">
    <property type="entry name" value="DNA_POLYMERASE_B"/>
    <property type="match status" value="1"/>
</dbReference>
<dbReference type="CDD" id="cd05776">
    <property type="entry name" value="DNA_polB_alpha_exo"/>
    <property type="match status" value="1"/>
</dbReference>
<dbReference type="SUPFAM" id="SSF56672">
    <property type="entry name" value="DNA/RNA polymerases"/>
    <property type="match status" value="1"/>
</dbReference>
<protein>
    <recommendedName>
        <fullName evidence="5">DNA polymerase alpha catalytic subunit</fullName>
        <ecNumber evidence="4">2.7.7.7</ecNumber>
    </recommendedName>
</protein>
<keyword evidence="9" id="KW-0548">Nucleotidyltransferase</keyword>
<evidence type="ECO:0000256" key="12">
    <source>
        <dbReference type="ARBA" id="ARBA00022771"/>
    </source>
</evidence>
<feature type="compositionally biased region" description="Acidic residues" evidence="20">
    <location>
        <begin position="997"/>
        <end position="1008"/>
    </location>
</feature>
<evidence type="ECO:0000256" key="8">
    <source>
        <dbReference type="ARBA" id="ARBA00022679"/>
    </source>
</evidence>
<keyword evidence="16" id="KW-0238">DNA-binding</keyword>
<dbReference type="InterPro" id="IPR043502">
    <property type="entry name" value="DNA/RNA_pol_sf"/>
</dbReference>
<dbReference type="InterPro" id="IPR038256">
    <property type="entry name" value="Pol_alpha_znc_sf"/>
</dbReference>
<dbReference type="GO" id="GO:0006273">
    <property type="term" value="P:lagging strand elongation"/>
    <property type="evidence" value="ECO:0007669"/>
    <property type="project" value="TreeGrafter"/>
</dbReference>
<keyword evidence="17" id="KW-0472">Membrane</keyword>
<feature type="compositionally biased region" description="Acidic residues" evidence="20">
    <location>
        <begin position="950"/>
        <end position="966"/>
    </location>
</feature>
<evidence type="ECO:0000256" key="15">
    <source>
        <dbReference type="ARBA" id="ARBA00022932"/>
    </source>
</evidence>
<feature type="compositionally biased region" description="Basic residues" evidence="20">
    <location>
        <begin position="971"/>
        <end position="993"/>
    </location>
</feature>
<keyword evidence="15" id="KW-0239">DNA-directed DNA polymerase</keyword>
<dbReference type="InterPro" id="IPR015088">
    <property type="entry name" value="Znf_DNA-dir_DNA_pol_B_alpha"/>
</dbReference>
<dbReference type="InterPro" id="IPR016024">
    <property type="entry name" value="ARM-type_fold"/>
</dbReference>
<evidence type="ECO:0000256" key="5">
    <source>
        <dbReference type="ARBA" id="ARBA00017212"/>
    </source>
</evidence>
<keyword evidence="18" id="KW-0168">Coated pit</keyword>
<dbReference type="InterPro" id="IPR003164">
    <property type="entry name" value="Clathrin_a-adaptin_app_sub_C"/>
</dbReference>
<dbReference type="NCBIfam" id="TIGR00592">
    <property type="entry name" value="pol2"/>
    <property type="match status" value="1"/>
</dbReference>
<dbReference type="InterPro" id="IPR017964">
    <property type="entry name" value="DNA-dir_DNA_pol_B_CS"/>
</dbReference>
<evidence type="ECO:0000256" key="1">
    <source>
        <dbReference type="ARBA" id="ARBA00004123"/>
    </source>
</evidence>
<dbReference type="GO" id="GO:0003688">
    <property type="term" value="F:DNA replication origin binding"/>
    <property type="evidence" value="ECO:0007669"/>
    <property type="project" value="TreeGrafter"/>
</dbReference>
<gene>
    <name evidence="22" type="ORF">HFQ381_LOCUS1941</name>
</gene>
<feature type="region of interest" description="Disordered" evidence="20">
    <location>
        <begin position="933"/>
        <end position="1057"/>
    </location>
</feature>
<sequence>MPTMRGDAMRGLAVFISDIRNCKSREAELRRINKELTNIRQRFRADKTLDGYQKKKYVCKLLFIFLLGHDIDFGYMEAVNLLSSNKYTEKQIGYLFISVIMNSSTEMKQLIIQNIRNDLQSRNPIFVNLALQCVANIGDREMAVAFTNDIPRLLISGDTLDAVKQSAALCLLRLHRTSPDSLQLNTEWTARIIHLLNDQHLGVATAAVSLIDALVKRSPDEYKGCINLAVSRLSRIVTSSYTDFQDYTYYFVPAPWLCVKLLRLLQNYPPPDDPSIRSRLNECLDTILNKAQEPLKSKKVQHSNARNAVLFEAINLIIHMDCESSLLVRACNQLGQFLQNRETNLRYLALESMCLLATSEFSHEAVKKHQETVINALKSERDVSVRQRAVDLLYAMCDRSNAQDIVQEMLTYLETADYTIREEMVLKIAILSEKYAVDYKWYLDIMLKLIRIAGDFVSEEVWYRVIQVVVNRNDVQSYAAKIAFEALQAPACHENMVKVAGYILGEYGNLIALDPRSTPLIQFDLLHSKYHLCSPTTRCLILSTYMKFVNLFPEIKHHIQDILRHDSNYRSSDVEIQQRATEYLKLSEVCSPTVLATVLEIMPPYPEKQSPLLVRLKQKKPLMEAEGAVEPTSSATTTPVTVYIDDVPKLADTAQQQNGLLVSLDTPESNGHYEDSTFSSMTKPATSTVQSNKKFLLKNSDIIFENELIQIGIKGETTKSSMQIELYYGNKSNFNMTNFSSNISCTGELESELRMNMEPIKATIDSRAQIKQSGTIDCLKDFRDLPKMSITFYYNSMPQKIDFSFPVYLNKYIEKAAMDSNNFFLRWRNLEKPSQEFQKIFPAKFPMIYEDCHQKLEGFGWSSLTGIDVNSENFCGAGIIHTTTQQIGCLYRLEPNKQAKMYRLTIRARSRRQIKPRGNDSERLSALEQLKRARQGGPAACVEQPVATAELDEENDDYESEPEDYEDIKPAAKRKSSNSHQKDSKRLKKKQHHRDSDDDNNDDDDEEESKSSEPKRRGQVFAKPLEESTGMKDIKSMFAATKTRTVQRQEENHKDDSDKLLSDIMFELQKPKANRPTPVASAPVPSVSKSMKIESKPVENFRPEPIPTPSVPTCNVDPPLRHEKELDWGDDDSMSFDAVSKLMNDTTQAIKHPPAPLLSKPLIQFDTQELEFVTDEQLLKSSRTFHTSPTKEIDQNEIINKDEHLRMFWFDAYEDLGAQPGKLFLFGKTPLLNDDKSVSKTFVSVCLIIDNIPKQVYFIPKPGSSASDVEDELFIIAKRFKITNYTSSIVKRKRFDPDLISTDLLNEIDIVEMKYPARCTSLPSDLQGDSFQCIYGANQSCLEYVLIEKKLKGPCWLNIKNCAPVKTRRSWCKLEYDVDYYHGCDRQSINIEISTVNTPPPPPLVAVTLSLVTLPNTRTHETEVICVAGLVHQQFPIDSAAPKRPYQNYFIGALLFDEENTAEFLIIFLALTKPSDCILPSGLVKAAESQKINIETVPGERALLMYLISKFQILDPDVIIGHDMRMFGLELFLSRCQKLKVGLTASKIGRLHRTHDGKTKVSTIKNPTCGRLLCDISISARELLTKCKSYDLEELCKTVLNTEQQQLYRSFSIDQTRDAFSSSMSVVDLVQATLNNTSLILNIFCQLMVLPLAYQLTCIAGNLLSRTLMGGRSERNDHLLLHAFTERDYIVPERTVMSNHRAVVKHTHDIHNESDEEIEDDTKKAAKPSATSYTGGLVLAPKKGFYDHFILLLDFNSLYPSIIQEFNVCFTTYMKKPVQSRSNNNNAEPEQTEADDIVALDDTTKGILPLEIYKLVERRREVKKLIKEKKNLTDEQLVQYDIRQKAYKLTANSLYGCLGFKHSRFYCKQLAAFITCKGREILMQAKNIVERMNYDVIYGDTDSIMINTNSIDYDQVMTIGAKIRNEINRQYKSVEIGIDGVFKCMLLLKKKKYAALIVEKTPTQEFIYKTELKGLDIVRRDWCQLARSTGEFVVSVILSGQSRDDVLDKIHNRLRDLGDEMRNGKITMEEYEINRQLSKDPSDYSDAKSLPHVQIALRFNTNSTGRKMKRGDTISYIVCEDGTQNSAMQRGYLREEISSSSSSSSLIVDINYYLHQQVLPVISRLLEPFDGTDQAYLAQCLGLDSSKYKARQQKNYLKDNENNIENNDDDDFNDELLLGEGSEAFKQCDPFVFPCVQCDTLNFWNAPFIFNEDKTCISPLLRCKNVNCSSQPIDHVVYLRNRLTLMINKAIRRYYQNWLRCDDDTCCAFRTRQTPLGILHKRHLCTSCSKSELITEYDDRQLNLQLRFLKQLFNIDAYKNSINRTKIEQVDAYFKTLSVDVTRSIHKNMTELQLHIDRIIQKSGYAEVCISNLFAQFYFNA</sequence>
<dbReference type="FunFam" id="1.25.10.10:FF:000020">
    <property type="entry name" value="AP-2 complex subunit alpha"/>
    <property type="match status" value="1"/>
</dbReference>
<keyword evidence="11" id="KW-0479">Metal-binding</keyword>
<comment type="similarity">
    <text evidence="3">Belongs to the DNA polymerase type-B family.</text>
</comment>
<evidence type="ECO:0000256" key="20">
    <source>
        <dbReference type="SAM" id="MobiDB-lite"/>
    </source>
</evidence>
<evidence type="ECO:0000256" key="9">
    <source>
        <dbReference type="ARBA" id="ARBA00022695"/>
    </source>
</evidence>
<dbReference type="GO" id="GO:0003697">
    <property type="term" value="F:single-stranded DNA binding"/>
    <property type="evidence" value="ECO:0007669"/>
    <property type="project" value="TreeGrafter"/>
</dbReference>
<evidence type="ECO:0000313" key="22">
    <source>
        <dbReference type="EMBL" id="CAF4115294.1"/>
    </source>
</evidence>
<dbReference type="SUPFAM" id="SSF49348">
    <property type="entry name" value="Clathrin adaptor appendage domain"/>
    <property type="match status" value="1"/>
</dbReference>
<dbReference type="GO" id="GO:0008270">
    <property type="term" value="F:zinc ion binding"/>
    <property type="evidence" value="ECO:0007669"/>
    <property type="project" value="UniProtKB-KW"/>
</dbReference>
<dbReference type="Gene3D" id="2.60.40.1230">
    <property type="match status" value="1"/>
</dbReference>
<dbReference type="EC" id="2.7.7.7" evidence="4"/>
<dbReference type="InterPro" id="IPR023211">
    <property type="entry name" value="DNA_pol_palm_dom_sf"/>
</dbReference>
<keyword evidence="6" id="KW-0813">Transport</keyword>